<evidence type="ECO:0000313" key="2">
    <source>
        <dbReference type="Proteomes" id="UP000229523"/>
    </source>
</evidence>
<dbReference type="OrthoDB" id="2418269at2"/>
<dbReference type="RefSeq" id="WP_099581060.1">
    <property type="nucleotide sequence ID" value="NZ_MJBI02000004.1"/>
</dbReference>
<gene>
    <name evidence="1" type="ORF">BFS35_009720</name>
</gene>
<dbReference type="EMBL" id="MJBI02000004">
    <property type="protein sequence ID" value="RAI80051.1"/>
    <property type="molecule type" value="Genomic_DNA"/>
</dbReference>
<keyword evidence="2" id="KW-1185">Reference proteome</keyword>
<protein>
    <submittedName>
        <fullName evidence="1">Uncharacterized protein</fullName>
    </submittedName>
</protein>
<name>A0A2G5NLY5_9STAP</name>
<organism evidence="1 2">
    <name type="scientific">Macrococcoides goetzii</name>
    <dbReference type="NCBI Taxonomy" id="1891097"/>
    <lineage>
        <taxon>Bacteria</taxon>
        <taxon>Bacillati</taxon>
        <taxon>Bacillota</taxon>
        <taxon>Bacilli</taxon>
        <taxon>Bacillales</taxon>
        <taxon>Staphylococcaceae</taxon>
        <taxon>Macrococcoides</taxon>
    </lineage>
</organism>
<comment type="caution">
    <text evidence="1">The sequence shown here is derived from an EMBL/GenBank/DDBJ whole genome shotgun (WGS) entry which is preliminary data.</text>
</comment>
<dbReference type="AlphaFoldDB" id="A0A2G5NLY5"/>
<reference evidence="1 2" key="1">
    <citation type="journal article" date="2018" name="Front. Microbiol.">
        <title>Description and Comparative Genomics of Macrococcus caseolyticus subsp. hominis subsp. nov., Macrococcus goetzii sp. nov., Macrococcus epidermidis sp. nov., and Macrococcus bohemicus sp. nov., Novel Macrococci From Human Clinical Material With Virulence Potential and Suspected Uptake of Foreign DNA by Natural Transformation.</title>
        <authorList>
            <person name="Maslanova I."/>
            <person name="Wertheimer Z."/>
            <person name="Sedlacek I."/>
            <person name="Svec P."/>
            <person name="Indrakova A."/>
            <person name="Kovarovic V."/>
            <person name="Schumann P."/>
            <person name="Sproer C."/>
            <person name="Kralova S."/>
            <person name="Sedo O."/>
            <person name="Kristofova L."/>
            <person name="Vrbovska V."/>
            <person name="Fuzik T."/>
            <person name="Petras P."/>
            <person name="Zdrahal Z."/>
            <person name="Ruzickova V."/>
            <person name="Doskar J."/>
            <person name="Pantucek R."/>
        </authorList>
    </citation>
    <scope>NUCLEOTIDE SEQUENCE [LARGE SCALE GENOMIC DNA]</scope>
    <source>
        <strain evidence="1 2">CCM 4927</strain>
    </source>
</reference>
<sequence>MKFKFAIIGITALLIMMYIMETVEHGFKVLPLIGIILVAGFLFWIDHKLERPVNRHTIKKTIKNNTTTHKK</sequence>
<accession>A0A2G5NLY5</accession>
<evidence type="ECO:0000313" key="1">
    <source>
        <dbReference type="EMBL" id="RAI80051.1"/>
    </source>
</evidence>
<proteinExistence type="predicted"/>
<dbReference type="Proteomes" id="UP000229523">
    <property type="component" value="Unassembled WGS sequence"/>
</dbReference>